<feature type="region of interest" description="Disordered" evidence="1">
    <location>
        <begin position="291"/>
        <end position="310"/>
    </location>
</feature>
<protein>
    <submittedName>
        <fullName evidence="4">Uncharacterized protein</fullName>
    </submittedName>
</protein>
<keyword evidence="5" id="KW-1185">Reference proteome</keyword>
<feature type="transmembrane region" description="Helical" evidence="2">
    <location>
        <begin position="169"/>
        <end position="188"/>
    </location>
</feature>
<proteinExistence type="predicted"/>
<keyword evidence="2" id="KW-0812">Transmembrane</keyword>
<keyword evidence="2" id="KW-1133">Transmembrane helix</keyword>
<evidence type="ECO:0000256" key="1">
    <source>
        <dbReference type="SAM" id="MobiDB-lite"/>
    </source>
</evidence>
<feature type="chain" id="PRO_5043329051" evidence="3">
    <location>
        <begin position="28"/>
        <end position="310"/>
    </location>
</feature>
<feature type="signal peptide" evidence="3">
    <location>
        <begin position="1"/>
        <end position="27"/>
    </location>
</feature>
<feature type="transmembrane region" description="Helical" evidence="2">
    <location>
        <begin position="108"/>
        <end position="128"/>
    </location>
</feature>
<gene>
    <name evidence="4" type="ORF">PG999_004221</name>
</gene>
<comment type="caution">
    <text evidence="4">The sequence shown here is derived from an EMBL/GenBank/DDBJ whole genome shotgun (WGS) entry which is preliminary data.</text>
</comment>
<dbReference type="AlphaFoldDB" id="A0AAW0QYL5"/>
<evidence type="ECO:0000256" key="3">
    <source>
        <dbReference type="SAM" id="SignalP"/>
    </source>
</evidence>
<accession>A0AAW0QYL5</accession>
<reference evidence="4 5" key="1">
    <citation type="submission" date="2023-01" db="EMBL/GenBank/DDBJ databases">
        <title>Analysis of 21 Apiospora genomes using comparative genomics revels a genus with tremendous synthesis potential of carbohydrate active enzymes and secondary metabolites.</title>
        <authorList>
            <person name="Sorensen T."/>
        </authorList>
    </citation>
    <scope>NUCLEOTIDE SEQUENCE [LARGE SCALE GENOMIC DNA]</scope>
    <source>
        <strain evidence="4 5">CBS 117206</strain>
    </source>
</reference>
<feature type="transmembrane region" description="Helical" evidence="2">
    <location>
        <begin position="134"/>
        <end position="157"/>
    </location>
</feature>
<name>A0AAW0QYL5_9PEZI</name>
<evidence type="ECO:0000256" key="2">
    <source>
        <dbReference type="SAM" id="Phobius"/>
    </source>
</evidence>
<evidence type="ECO:0000313" key="5">
    <source>
        <dbReference type="Proteomes" id="UP001392437"/>
    </source>
</evidence>
<feature type="compositionally biased region" description="Gly residues" evidence="1">
    <location>
        <begin position="295"/>
        <end position="310"/>
    </location>
</feature>
<keyword evidence="3" id="KW-0732">Signal</keyword>
<dbReference type="EMBL" id="JAQQWP010000004">
    <property type="protein sequence ID" value="KAK8120101.1"/>
    <property type="molecule type" value="Genomic_DNA"/>
</dbReference>
<keyword evidence="2" id="KW-0472">Membrane</keyword>
<organism evidence="4 5">
    <name type="scientific">Apiospora kogelbergensis</name>
    <dbReference type="NCBI Taxonomy" id="1337665"/>
    <lineage>
        <taxon>Eukaryota</taxon>
        <taxon>Fungi</taxon>
        <taxon>Dikarya</taxon>
        <taxon>Ascomycota</taxon>
        <taxon>Pezizomycotina</taxon>
        <taxon>Sordariomycetes</taxon>
        <taxon>Xylariomycetidae</taxon>
        <taxon>Amphisphaeriales</taxon>
        <taxon>Apiosporaceae</taxon>
        <taxon>Apiospora</taxon>
    </lineage>
</organism>
<sequence length="310" mass="31338">MMAAVASFEASLRCLRCWLLVVARTDAVPILYGGGELVRDADTEALITDAESEMISLAGVPGRFAEMAPARIDWAAAGGMLGGSSVFGVCTKRRVLGVGRVRGEETDALVAVGVATVDAAVLVGWLVLEGFDSMTFLGSAATSATLASLAAFVAAAISSVPGVGRLSAFDGGCFWAAALLTASAAVFFTCADLETCRGLDGKTGATFDGEAVFLESSAGNDILRQPTLQSQFDNIFLCTCRDWGGVDLGGFPGSGLGHQGVTGWGSAGGGRATAVPWDTGGWLGVSASPNRTTGCGWGKPRPGGGPGVVG</sequence>
<evidence type="ECO:0000313" key="4">
    <source>
        <dbReference type="EMBL" id="KAK8120101.1"/>
    </source>
</evidence>
<dbReference type="Proteomes" id="UP001392437">
    <property type="component" value="Unassembled WGS sequence"/>
</dbReference>